<dbReference type="InterPro" id="IPR013785">
    <property type="entry name" value="Aldolase_TIM"/>
</dbReference>
<dbReference type="AlphaFoldDB" id="A0A7J0BEZ4"/>
<dbReference type="PANTHER" id="PTHR11082">
    <property type="entry name" value="TRNA-DIHYDROURIDINE SYNTHASE"/>
    <property type="match status" value="1"/>
</dbReference>
<evidence type="ECO:0000256" key="5">
    <source>
        <dbReference type="ARBA" id="ARBA00023002"/>
    </source>
</evidence>
<keyword evidence="3 6" id="KW-0288">FMN</keyword>
<dbReference type="Gene3D" id="3.20.20.70">
    <property type="entry name" value="Aldolase class I"/>
    <property type="match status" value="1"/>
</dbReference>
<gene>
    <name evidence="10" type="ORF">DSM101010T_05910</name>
</gene>
<comment type="cofactor">
    <cofactor evidence="1 6 8">
        <name>FMN</name>
        <dbReference type="ChEBI" id="CHEBI:58210"/>
    </cofactor>
</comment>
<dbReference type="SUPFAM" id="SSF51395">
    <property type="entry name" value="FMN-linked oxidoreductases"/>
    <property type="match status" value="1"/>
</dbReference>
<evidence type="ECO:0000256" key="6">
    <source>
        <dbReference type="PIRNR" id="PIRNR006621"/>
    </source>
</evidence>
<dbReference type="Proteomes" id="UP000503840">
    <property type="component" value="Unassembled WGS sequence"/>
</dbReference>
<comment type="similarity">
    <text evidence="6">Belongs to the dus family.</text>
</comment>
<dbReference type="GO" id="GO:0050660">
    <property type="term" value="F:flavin adenine dinucleotide binding"/>
    <property type="evidence" value="ECO:0007669"/>
    <property type="project" value="InterPro"/>
</dbReference>
<accession>A0A7J0BEZ4</accession>
<keyword evidence="4 6" id="KW-0819">tRNA processing</keyword>
<feature type="binding site" evidence="8">
    <location>
        <begin position="35"/>
        <end position="37"/>
    </location>
    <ligand>
        <name>FMN</name>
        <dbReference type="ChEBI" id="CHEBI:58210"/>
    </ligand>
</feature>
<keyword evidence="2 6" id="KW-0285">Flavoprotein</keyword>
<evidence type="ECO:0000256" key="7">
    <source>
        <dbReference type="PIRSR" id="PIRSR006621-1"/>
    </source>
</evidence>
<protein>
    <recommendedName>
        <fullName evidence="6">tRNA-dihydrouridine synthase</fullName>
        <ecNumber evidence="6">1.3.1.-</ecNumber>
    </recommendedName>
</protein>
<evidence type="ECO:0000259" key="9">
    <source>
        <dbReference type="Pfam" id="PF01207"/>
    </source>
</evidence>
<feature type="binding site" evidence="8">
    <location>
        <position position="160"/>
    </location>
    <ligand>
        <name>FMN</name>
        <dbReference type="ChEBI" id="CHEBI:58210"/>
    </ligand>
</feature>
<dbReference type="PIRSF" id="PIRSF006621">
    <property type="entry name" value="Dus"/>
    <property type="match status" value="1"/>
</dbReference>
<dbReference type="Pfam" id="PF01207">
    <property type="entry name" value="Dus"/>
    <property type="match status" value="1"/>
</dbReference>
<name>A0A7J0BEZ4_9BACT</name>
<evidence type="ECO:0000256" key="1">
    <source>
        <dbReference type="ARBA" id="ARBA00001917"/>
    </source>
</evidence>
<keyword evidence="5 6" id="KW-0560">Oxidoreductase</keyword>
<dbReference type="EC" id="1.3.1.-" evidence="6"/>
<feature type="binding site" evidence="8">
    <location>
        <position position="91"/>
    </location>
    <ligand>
        <name>FMN</name>
        <dbReference type="ChEBI" id="CHEBI:58210"/>
    </ligand>
</feature>
<reference evidence="10 11" key="1">
    <citation type="submission" date="2020-05" db="EMBL/GenBank/DDBJ databases">
        <title>Draft genome sequence of Desulfovibrio sp. strain HN2T.</title>
        <authorList>
            <person name="Ueno A."/>
            <person name="Tamazawa S."/>
            <person name="Tamamura S."/>
            <person name="Murakami T."/>
            <person name="Kiyama T."/>
            <person name="Inomata H."/>
            <person name="Amano Y."/>
            <person name="Miyakawa K."/>
            <person name="Tamaki H."/>
            <person name="Naganuma T."/>
            <person name="Kaneko K."/>
        </authorList>
    </citation>
    <scope>NUCLEOTIDE SEQUENCE [LARGE SCALE GENOMIC DNA]</scope>
    <source>
        <strain evidence="10 11">HN2</strain>
    </source>
</reference>
<dbReference type="InterPro" id="IPR035587">
    <property type="entry name" value="DUS-like_FMN-bd"/>
</dbReference>
<evidence type="ECO:0000313" key="11">
    <source>
        <dbReference type="Proteomes" id="UP000503840"/>
    </source>
</evidence>
<keyword evidence="11" id="KW-1185">Reference proteome</keyword>
<feature type="binding site" evidence="8">
    <location>
        <begin position="245"/>
        <end position="246"/>
    </location>
    <ligand>
        <name>FMN</name>
        <dbReference type="ChEBI" id="CHEBI:58210"/>
    </ligand>
</feature>
<dbReference type="InterPro" id="IPR018517">
    <property type="entry name" value="tRNA_hU_synthase_CS"/>
</dbReference>
<keyword evidence="8" id="KW-0547">Nucleotide-binding</keyword>
<dbReference type="InterPro" id="IPR001269">
    <property type="entry name" value="DUS_fam"/>
</dbReference>
<evidence type="ECO:0000256" key="2">
    <source>
        <dbReference type="ARBA" id="ARBA00022630"/>
    </source>
</evidence>
<feature type="binding site" evidence="8">
    <location>
        <position position="190"/>
    </location>
    <ligand>
        <name>FMN</name>
        <dbReference type="ChEBI" id="CHEBI:58210"/>
    </ligand>
</feature>
<proteinExistence type="inferred from homology"/>
<evidence type="ECO:0000256" key="3">
    <source>
        <dbReference type="ARBA" id="ARBA00022643"/>
    </source>
</evidence>
<organism evidence="10 11">
    <name type="scientific">Desulfovibrio subterraneus</name>
    <dbReference type="NCBI Taxonomy" id="2718620"/>
    <lineage>
        <taxon>Bacteria</taxon>
        <taxon>Pseudomonadati</taxon>
        <taxon>Thermodesulfobacteriota</taxon>
        <taxon>Desulfovibrionia</taxon>
        <taxon>Desulfovibrionales</taxon>
        <taxon>Desulfovibrionaceae</taxon>
        <taxon>Desulfovibrio</taxon>
    </lineage>
</organism>
<feature type="active site" description="Proton donor" evidence="7">
    <location>
        <position position="121"/>
    </location>
</feature>
<evidence type="ECO:0000256" key="8">
    <source>
        <dbReference type="PIRSR" id="PIRSR006621-2"/>
    </source>
</evidence>
<dbReference type="EMBL" id="BLVO01000004">
    <property type="protein sequence ID" value="GFM32226.1"/>
    <property type="molecule type" value="Genomic_DNA"/>
</dbReference>
<evidence type="ECO:0000313" key="10">
    <source>
        <dbReference type="EMBL" id="GFM32226.1"/>
    </source>
</evidence>
<comment type="function">
    <text evidence="6">Catalyzes the synthesis of 5,6-dihydrouridine (D), a modified base found in the D-loop of most tRNAs, via the reduction of the C5-C6 double bond in target uridines.</text>
</comment>
<sequence>MQASDISAVSALSERLNAPLQIRGRSVANRLWLAPMAGLGHVAFREVASRFGGWGLQFTGMCSARAVPTEKPAVSPVFSWRPEELSTLVCQIFGADPDDMALAAERIQAEGFWGVDINMGCSVAPIVYKGCGADLMRDPERACRMVEKVRSAVDIPVMVKFRTGWQAEPEPAVAFARMLEQAGADALTFHPRVAPDRRSRPPRTDHIRLVKQAVSVPVFGNGNVFTAGDCLRMLDATGCDGVSLGRIGIARPWVFAEWTQGFVPAEETYREALFAFLDAIEKWNIPSRAIKMYKKFVLYYAANFTYGNRLFGRLIAGETMERMRENAEREFAAVPQISERPNMLMFTM</sequence>
<evidence type="ECO:0000256" key="4">
    <source>
        <dbReference type="ARBA" id="ARBA00022694"/>
    </source>
</evidence>
<comment type="caution">
    <text evidence="10">The sequence shown here is derived from an EMBL/GenBank/DDBJ whole genome shotgun (WGS) entry which is preliminary data.</text>
</comment>
<dbReference type="PANTHER" id="PTHR11082:SF25">
    <property type="entry name" value="DUS-LIKE FMN-BINDING DOMAIN-CONTAINING PROTEIN"/>
    <property type="match status" value="1"/>
</dbReference>
<feature type="domain" description="DUS-like FMN-binding" evidence="9">
    <location>
        <begin position="33"/>
        <end position="263"/>
    </location>
</feature>
<dbReference type="CDD" id="cd02801">
    <property type="entry name" value="DUS_like_FMN"/>
    <property type="match status" value="1"/>
</dbReference>
<dbReference type="PROSITE" id="PS01136">
    <property type="entry name" value="UPF0034"/>
    <property type="match status" value="1"/>
</dbReference>
<dbReference type="GO" id="GO:0017150">
    <property type="term" value="F:tRNA dihydrouridine synthase activity"/>
    <property type="evidence" value="ECO:0007669"/>
    <property type="project" value="InterPro"/>
</dbReference>